<name>F2EHD8_HORVV</name>
<reference evidence="2" key="1">
    <citation type="journal article" date="2011" name="Plant Physiol.">
        <title>Comprehensive sequence analysis of 24,783 barley full-length cDNAs derived from 12 clone libraries.</title>
        <authorList>
            <person name="Matsumoto T."/>
            <person name="Tanaka T."/>
            <person name="Sakai H."/>
            <person name="Amano N."/>
            <person name="Kanamori H."/>
            <person name="Kurita K."/>
            <person name="Kikuta A."/>
            <person name="Kamiya K."/>
            <person name="Yamamoto M."/>
            <person name="Ikawa H."/>
            <person name="Fujii N."/>
            <person name="Hori K."/>
            <person name="Itoh T."/>
            <person name="Sato K."/>
        </authorList>
    </citation>
    <scope>NUCLEOTIDE SEQUENCE</scope>
    <source>
        <tissue evidence="2">Seed</tissue>
    </source>
</reference>
<evidence type="ECO:0000313" key="2">
    <source>
        <dbReference type="EMBL" id="BAK06760.1"/>
    </source>
</evidence>
<feature type="region of interest" description="Disordered" evidence="1">
    <location>
        <begin position="50"/>
        <end position="107"/>
    </location>
</feature>
<dbReference type="AlphaFoldDB" id="F2EHD8"/>
<evidence type="ECO:0000256" key="1">
    <source>
        <dbReference type="SAM" id="MobiDB-lite"/>
    </source>
</evidence>
<protein>
    <submittedName>
        <fullName evidence="2">Predicted protein</fullName>
    </submittedName>
</protein>
<accession>F2EHD8</accession>
<organism evidence="2">
    <name type="scientific">Hordeum vulgare subsp. vulgare</name>
    <name type="common">Domesticated barley</name>
    <dbReference type="NCBI Taxonomy" id="112509"/>
    <lineage>
        <taxon>Eukaryota</taxon>
        <taxon>Viridiplantae</taxon>
        <taxon>Streptophyta</taxon>
        <taxon>Embryophyta</taxon>
        <taxon>Tracheophyta</taxon>
        <taxon>Spermatophyta</taxon>
        <taxon>Magnoliopsida</taxon>
        <taxon>Liliopsida</taxon>
        <taxon>Poales</taxon>
        <taxon>Poaceae</taxon>
        <taxon>BOP clade</taxon>
        <taxon>Pooideae</taxon>
        <taxon>Triticodae</taxon>
        <taxon>Triticeae</taxon>
        <taxon>Hordeinae</taxon>
        <taxon>Hordeum</taxon>
    </lineage>
</organism>
<dbReference type="EMBL" id="AK375565">
    <property type="protein sequence ID" value="BAK06760.1"/>
    <property type="molecule type" value="mRNA"/>
</dbReference>
<proteinExistence type="evidence at transcript level"/>
<sequence>MCQRRGAEGPVEVLALLSKTSPRATVGAGRRILRLALDEEASVATFMVRAPTGGGKGIPSPKLAADPPPPTATVSCAGVGDGRHGESVCAGSAGSAGGAGSTSSWTS</sequence>